<accession>X6LLC6</accession>
<gene>
    <name evidence="2" type="ORF">RFI_35910</name>
</gene>
<proteinExistence type="predicted"/>
<dbReference type="Proteomes" id="UP000023152">
    <property type="component" value="Unassembled WGS sequence"/>
</dbReference>
<feature type="compositionally biased region" description="Acidic residues" evidence="1">
    <location>
        <begin position="84"/>
        <end position="93"/>
    </location>
</feature>
<keyword evidence="3" id="KW-1185">Reference proteome</keyword>
<sequence>MALEQLQKIFSVQPRRIWILVLLDNKRKLLSRRKKRRENTSKKKKYIYILTLWYCNSSIDWTDRRKGRNEKNERQRRKAISEQEEKDDVDDNKEEEKQIPRPYHRWICFKKKKENSLPLSASHADDGDHETQSMFSSIHCQLLKYIGLILCVPILGTAIVDVHGRELMLLCAIYYKKQQRRINQSTPQKSLHYLVNQNKSLDIINVLVALGPAEWIFEQHFMSAVEPLSLYRLSSLISKKLALWTRTNFSVEGSATYKTVTQKMLLPGHNSIVPNNGIFDGHIIIEINARIPTQEAQGIWSFVRLSSFLLSDAIIRARFHSLKKFLFY</sequence>
<feature type="region of interest" description="Disordered" evidence="1">
    <location>
        <begin position="65"/>
        <end position="97"/>
    </location>
</feature>
<evidence type="ECO:0000313" key="2">
    <source>
        <dbReference type="EMBL" id="ETO01530.1"/>
    </source>
</evidence>
<comment type="caution">
    <text evidence="2">The sequence shown here is derived from an EMBL/GenBank/DDBJ whole genome shotgun (WGS) entry which is preliminary data.</text>
</comment>
<protein>
    <submittedName>
        <fullName evidence="2">Uncharacterized protein</fullName>
    </submittedName>
</protein>
<organism evidence="2 3">
    <name type="scientific">Reticulomyxa filosa</name>
    <dbReference type="NCBI Taxonomy" id="46433"/>
    <lineage>
        <taxon>Eukaryota</taxon>
        <taxon>Sar</taxon>
        <taxon>Rhizaria</taxon>
        <taxon>Retaria</taxon>
        <taxon>Foraminifera</taxon>
        <taxon>Monothalamids</taxon>
        <taxon>Reticulomyxidae</taxon>
        <taxon>Reticulomyxa</taxon>
    </lineage>
</organism>
<dbReference type="AlphaFoldDB" id="X6LLC6"/>
<evidence type="ECO:0000313" key="3">
    <source>
        <dbReference type="Proteomes" id="UP000023152"/>
    </source>
</evidence>
<feature type="compositionally biased region" description="Basic and acidic residues" evidence="1">
    <location>
        <begin position="65"/>
        <end position="83"/>
    </location>
</feature>
<feature type="non-terminal residue" evidence="2">
    <location>
        <position position="328"/>
    </location>
</feature>
<reference evidence="2 3" key="1">
    <citation type="journal article" date="2013" name="Curr. Biol.">
        <title>The Genome of the Foraminiferan Reticulomyxa filosa.</title>
        <authorList>
            <person name="Glockner G."/>
            <person name="Hulsmann N."/>
            <person name="Schleicher M."/>
            <person name="Noegel A.A."/>
            <person name="Eichinger L."/>
            <person name="Gallinger C."/>
            <person name="Pawlowski J."/>
            <person name="Sierra R."/>
            <person name="Euteneuer U."/>
            <person name="Pillet L."/>
            <person name="Moustafa A."/>
            <person name="Platzer M."/>
            <person name="Groth M."/>
            <person name="Szafranski K."/>
            <person name="Schliwa M."/>
        </authorList>
    </citation>
    <scope>NUCLEOTIDE SEQUENCE [LARGE SCALE GENOMIC DNA]</scope>
</reference>
<dbReference type="EMBL" id="ASPP01038031">
    <property type="protein sequence ID" value="ETO01530.1"/>
    <property type="molecule type" value="Genomic_DNA"/>
</dbReference>
<evidence type="ECO:0000256" key="1">
    <source>
        <dbReference type="SAM" id="MobiDB-lite"/>
    </source>
</evidence>
<name>X6LLC6_RETFI</name>